<feature type="region of interest" description="Disordered" evidence="1">
    <location>
        <begin position="1"/>
        <end position="194"/>
    </location>
</feature>
<organism evidence="2 3">
    <name type="scientific">Frankliniella occidentalis</name>
    <name type="common">Western flower thrips</name>
    <name type="synonym">Euthrips occidentalis</name>
    <dbReference type="NCBI Taxonomy" id="133901"/>
    <lineage>
        <taxon>Eukaryota</taxon>
        <taxon>Metazoa</taxon>
        <taxon>Ecdysozoa</taxon>
        <taxon>Arthropoda</taxon>
        <taxon>Hexapoda</taxon>
        <taxon>Insecta</taxon>
        <taxon>Pterygota</taxon>
        <taxon>Neoptera</taxon>
        <taxon>Paraneoptera</taxon>
        <taxon>Thysanoptera</taxon>
        <taxon>Terebrantia</taxon>
        <taxon>Thripoidea</taxon>
        <taxon>Thripidae</taxon>
        <taxon>Frankliniella</taxon>
    </lineage>
</organism>
<feature type="compositionally biased region" description="Basic and acidic residues" evidence="1">
    <location>
        <begin position="147"/>
        <end position="157"/>
    </location>
</feature>
<protein>
    <submittedName>
        <fullName evidence="3">Serine/arginine-rich splicing factor 4-like</fullName>
    </submittedName>
</protein>
<feature type="compositionally biased region" description="Basic residues" evidence="1">
    <location>
        <begin position="119"/>
        <end position="140"/>
    </location>
</feature>
<evidence type="ECO:0000313" key="3">
    <source>
        <dbReference type="RefSeq" id="XP_026293103.1"/>
    </source>
</evidence>
<evidence type="ECO:0000256" key="1">
    <source>
        <dbReference type="SAM" id="MobiDB-lite"/>
    </source>
</evidence>
<evidence type="ECO:0000313" key="2">
    <source>
        <dbReference type="Proteomes" id="UP000504606"/>
    </source>
</evidence>
<feature type="compositionally biased region" description="Basic residues" evidence="1">
    <location>
        <begin position="15"/>
        <end position="26"/>
    </location>
</feature>
<dbReference type="Proteomes" id="UP000504606">
    <property type="component" value="Unplaced"/>
</dbReference>
<sequence>MSKYSTESDSSDGHSRKKGKSSRRGRSPSSSSSESGSRHRRRTHKSGHSRRRSHSSDVSHKSSRRDRDRSSDRSHEKSKSRYSRRSRSSSRSRRRRSRSRSQSKSHSRRRSSSHSPSRSYKKTHSRRSRSRSKGHSRRRSSSGSSAESKEQTLKGRQPDVVNLPVRSQGSPSSRSQPTQEAPSASQSAPEEALTERLQKAIWAAKTADQQLRNQGLIGARKEVDPTFMVLEAINRSNLLDEINSDGFSPRQFTSGAKRDEYPIVVDLASQPAVPPPAQVKQDPKAIFHSSLLVDEPQRLERWIKKLYSIRQRAINGEPFTFS</sequence>
<dbReference type="AlphaFoldDB" id="A0A6J1TIJ5"/>
<feature type="compositionally biased region" description="Basic and acidic residues" evidence="1">
    <location>
        <begin position="54"/>
        <end position="79"/>
    </location>
</feature>
<dbReference type="OrthoDB" id="9946564at2759"/>
<feature type="compositionally biased region" description="Low complexity" evidence="1">
    <location>
        <begin position="166"/>
        <end position="191"/>
    </location>
</feature>
<reference evidence="3" key="1">
    <citation type="submission" date="2025-08" db="UniProtKB">
        <authorList>
            <consortium name="RefSeq"/>
        </authorList>
    </citation>
    <scope>IDENTIFICATION</scope>
    <source>
        <tissue evidence="3">Whole organism</tissue>
    </source>
</reference>
<accession>A0A6J1TIJ5</accession>
<keyword evidence="2" id="KW-1185">Reference proteome</keyword>
<feature type="compositionally biased region" description="Basic residues" evidence="1">
    <location>
        <begin position="80"/>
        <end position="112"/>
    </location>
</feature>
<proteinExistence type="predicted"/>
<feature type="compositionally biased region" description="Basic residues" evidence="1">
    <location>
        <begin position="38"/>
        <end position="53"/>
    </location>
</feature>
<dbReference type="RefSeq" id="XP_026293103.1">
    <property type="nucleotide sequence ID" value="XM_026437318.2"/>
</dbReference>
<gene>
    <name evidence="3" type="primary">LOC113217420</name>
</gene>
<dbReference type="KEGG" id="foc:113217420"/>
<dbReference type="GeneID" id="113217420"/>
<name>A0A6J1TIJ5_FRAOC</name>